<dbReference type="SUPFAM" id="SSF53448">
    <property type="entry name" value="Nucleotide-diphospho-sugar transferases"/>
    <property type="match status" value="1"/>
</dbReference>
<keyword evidence="3" id="KW-1185">Reference proteome</keyword>
<sequence>MPLTRRADATEAGLCAVAVFARNEAERIGPCLRALARCEAAPRLHVTLLLNGTTDGSAAVAERVMEKEGLAGAIYDIAYGDKSHAMNLFLHQLRPSAAHYAMIDGYAEVEPPALDRLAAALRRRPDALAAAAVPRTGRSAAALRQQMLDYPGLHGSLFMLRGEFVERLVAAGIRLPRNLYRGDGLIGSLVMHDLDALGGGWVTERVVVEGEASWTVPPAAPWRCRDVRRVARRMLQQGRGRLQTAALRELIYAGGFPSLPEDADRMVLDWIAADPEARTPALQRDPFARLALALMRQARPEPSPSELEPRLLAARPG</sequence>
<gene>
    <name evidence="2" type="ORF">KHU32_13835</name>
</gene>
<accession>A0ABS5QEQ1</accession>
<name>A0ABS5QEQ1_9PROT</name>
<feature type="compositionally biased region" description="Low complexity" evidence="1">
    <location>
        <begin position="304"/>
        <end position="317"/>
    </location>
</feature>
<evidence type="ECO:0000313" key="3">
    <source>
        <dbReference type="Proteomes" id="UP000766336"/>
    </source>
</evidence>
<proteinExistence type="predicted"/>
<evidence type="ECO:0000256" key="1">
    <source>
        <dbReference type="SAM" id="MobiDB-lite"/>
    </source>
</evidence>
<evidence type="ECO:0008006" key="4">
    <source>
        <dbReference type="Google" id="ProtNLM"/>
    </source>
</evidence>
<dbReference type="InterPro" id="IPR029044">
    <property type="entry name" value="Nucleotide-diphossugar_trans"/>
</dbReference>
<dbReference type="EMBL" id="JAHCDA010000002">
    <property type="protein sequence ID" value="MBS7812027.1"/>
    <property type="molecule type" value="Genomic_DNA"/>
</dbReference>
<dbReference type="Proteomes" id="UP000766336">
    <property type="component" value="Unassembled WGS sequence"/>
</dbReference>
<organism evidence="2 3">
    <name type="scientific">Roseococcus pinisoli</name>
    <dbReference type="NCBI Taxonomy" id="2835040"/>
    <lineage>
        <taxon>Bacteria</taxon>
        <taxon>Pseudomonadati</taxon>
        <taxon>Pseudomonadota</taxon>
        <taxon>Alphaproteobacteria</taxon>
        <taxon>Acetobacterales</taxon>
        <taxon>Roseomonadaceae</taxon>
        <taxon>Roseococcus</taxon>
    </lineage>
</organism>
<dbReference type="RefSeq" id="WP_213670664.1">
    <property type="nucleotide sequence ID" value="NZ_JAHCDA010000002.1"/>
</dbReference>
<dbReference type="Gene3D" id="3.90.550.10">
    <property type="entry name" value="Spore Coat Polysaccharide Biosynthesis Protein SpsA, Chain A"/>
    <property type="match status" value="1"/>
</dbReference>
<evidence type="ECO:0000313" key="2">
    <source>
        <dbReference type="EMBL" id="MBS7812027.1"/>
    </source>
</evidence>
<protein>
    <recommendedName>
        <fullName evidence="4">Glycosyltransferase 2-like domain-containing protein</fullName>
    </recommendedName>
</protein>
<comment type="caution">
    <text evidence="2">The sequence shown here is derived from an EMBL/GenBank/DDBJ whole genome shotgun (WGS) entry which is preliminary data.</text>
</comment>
<reference evidence="2 3" key="1">
    <citation type="submission" date="2021-05" db="EMBL/GenBank/DDBJ databases">
        <title>Roseococcus sp. XZZS9, whole genome shotgun sequencing project.</title>
        <authorList>
            <person name="Zhao G."/>
            <person name="Shen L."/>
        </authorList>
    </citation>
    <scope>NUCLEOTIDE SEQUENCE [LARGE SCALE GENOMIC DNA]</scope>
    <source>
        <strain evidence="2 3">XZZS9</strain>
    </source>
</reference>
<feature type="region of interest" description="Disordered" evidence="1">
    <location>
        <begin position="298"/>
        <end position="317"/>
    </location>
</feature>